<dbReference type="GO" id="GO:0071555">
    <property type="term" value="P:cell wall organization"/>
    <property type="evidence" value="ECO:0007669"/>
    <property type="project" value="UniProtKB-KW"/>
</dbReference>
<evidence type="ECO:0000256" key="6">
    <source>
        <dbReference type="ARBA" id="ARBA00023316"/>
    </source>
</evidence>
<keyword evidence="6" id="KW-0961">Cell wall biogenesis/degradation</keyword>
<dbReference type="Proteomes" id="UP000534207">
    <property type="component" value="Unassembled WGS sequence"/>
</dbReference>
<evidence type="ECO:0000256" key="2">
    <source>
        <dbReference type="ARBA" id="ARBA00022679"/>
    </source>
</evidence>
<accession>A0A7K4NV96</accession>
<dbReference type="PANTHER" id="PTHR36174">
    <property type="entry name" value="LIPID II:GLYCINE GLYCYLTRANSFERASE"/>
    <property type="match status" value="1"/>
</dbReference>
<dbReference type="EMBL" id="JACASW010000005">
    <property type="protein sequence ID" value="NWK06338.1"/>
    <property type="molecule type" value="Genomic_DNA"/>
</dbReference>
<evidence type="ECO:0000256" key="3">
    <source>
        <dbReference type="ARBA" id="ARBA00022960"/>
    </source>
</evidence>
<proteinExistence type="inferred from homology"/>
<dbReference type="SUPFAM" id="SSF55729">
    <property type="entry name" value="Acyl-CoA N-acyltransferases (Nat)"/>
    <property type="match status" value="1"/>
</dbReference>
<gene>
    <name evidence="7" type="ORF">HX827_03235</name>
</gene>
<evidence type="ECO:0000256" key="1">
    <source>
        <dbReference type="ARBA" id="ARBA00009943"/>
    </source>
</evidence>
<dbReference type="InterPro" id="IPR050644">
    <property type="entry name" value="PG_Glycine_Bridge_Synth"/>
</dbReference>
<dbReference type="InterPro" id="IPR016181">
    <property type="entry name" value="Acyl_CoA_acyltransferase"/>
</dbReference>
<dbReference type="GO" id="GO:0016755">
    <property type="term" value="F:aminoacyltransferase activity"/>
    <property type="evidence" value="ECO:0007669"/>
    <property type="project" value="InterPro"/>
</dbReference>
<keyword evidence="4" id="KW-0573">Peptidoglycan synthesis</keyword>
<dbReference type="Gene3D" id="3.40.630.30">
    <property type="match status" value="1"/>
</dbReference>
<dbReference type="InterPro" id="IPR003447">
    <property type="entry name" value="FEMABX"/>
</dbReference>
<dbReference type="PANTHER" id="PTHR36174:SF1">
    <property type="entry name" value="LIPID II:GLYCINE GLYCYLTRANSFERASE"/>
    <property type="match status" value="1"/>
</dbReference>
<evidence type="ECO:0000313" key="7">
    <source>
        <dbReference type="EMBL" id="NWK06338.1"/>
    </source>
</evidence>
<comment type="caution">
    <text evidence="7">The sequence shown here is derived from an EMBL/GenBank/DDBJ whole genome shotgun (WGS) entry which is preliminary data.</text>
</comment>
<reference evidence="7 8" key="1">
    <citation type="journal article" date="2019" name="Environ. Microbiol.">
        <title>Genomics insights into ecotype formation of ammonia-oxidizing archaea in the deep ocean.</title>
        <authorList>
            <person name="Wang Y."/>
            <person name="Huang J.M."/>
            <person name="Cui G.J."/>
            <person name="Nunoura T."/>
            <person name="Takaki Y."/>
            <person name="Li W.L."/>
            <person name="Li J."/>
            <person name="Gao Z.M."/>
            <person name="Takai K."/>
            <person name="Zhang A.Q."/>
            <person name="Stepanauskas R."/>
        </authorList>
    </citation>
    <scope>NUCLEOTIDE SEQUENCE [LARGE SCALE GENOMIC DNA]</scope>
    <source>
        <strain evidence="7 8">G13</strain>
    </source>
</reference>
<evidence type="ECO:0000256" key="4">
    <source>
        <dbReference type="ARBA" id="ARBA00022984"/>
    </source>
</evidence>
<dbReference type="GO" id="GO:0044038">
    <property type="term" value="P:cell wall macromolecule biosynthetic process"/>
    <property type="evidence" value="ECO:0007669"/>
    <property type="project" value="InterPro"/>
</dbReference>
<comment type="similarity">
    <text evidence="1">Belongs to the FemABX family.</text>
</comment>
<keyword evidence="2" id="KW-0808">Transferase</keyword>
<name>A0A7K4NV96_9ARCH</name>
<evidence type="ECO:0008006" key="9">
    <source>
        <dbReference type="Google" id="ProtNLM"/>
    </source>
</evidence>
<organism evidence="7 8">
    <name type="scientific">Marine Group I thaumarchaeote</name>
    <dbReference type="NCBI Taxonomy" id="2511932"/>
    <lineage>
        <taxon>Archaea</taxon>
        <taxon>Nitrososphaerota</taxon>
        <taxon>Marine Group I</taxon>
    </lineage>
</organism>
<dbReference type="GO" id="GO:0008360">
    <property type="term" value="P:regulation of cell shape"/>
    <property type="evidence" value="ECO:0007669"/>
    <property type="project" value="UniProtKB-KW"/>
</dbReference>
<keyword evidence="5" id="KW-0012">Acyltransferase</keyword>
<protein>
    <recommendedName>
        <fullName evidence="9">Peptidoglycan bridge formation glycyltransferase FemA/FemB family protein</fullName>
    </recommendedName>
</protein>
<dbReference type="PROSITE" id="PS51191">
    <property type="entry name" value="FEMABX"/>
    <property type="match status" value="1"/>
</dbReference>
<dbReference type="AlphaFoldDB" id="A0A7K4NV96"/>
<sequence length="375" mass="43681">MYKIRICIEVDSNNWNSDLKKSNYSTYLQTVENLKINSNENTFPVFISILDEKDAVVGQLGMLIIKTSVQYGSTLFQKLSKMASRISTRGVWLYGPIIHTENKMERIEILRMILKANNEIVDKYNLVFIEGYSAPLDISLCDNEIKEYRKDGYHSKKYVTFITDLKKPIEEIWKNVQKYTKKNVNRSAKRGVVVKELKTFEESKQVISLFQKWGKAKGIVVSDPEQQLKKFWERQNSEHEKTFLAFKEQQLVSSITVSYFNNVVIPVQVLNSYSSIARNLGGPALTWHAIKWAKEFKFAIYDITGGPLLSESDLANDKHGMSAIHYKKKWGGKQYTHHYFIKINKKSSYVIYKKLFKMLQWYHNRKGSSDDLDMD</sequence>
<evidence type="ECO:0000313" key="8">
    <source>
        <dbReference type="Proteomes" id="UP000534207"/>
    </source>
</evidence>
<evidence type="ECO:0000256" key="5">
    <source>
        <dbReference type="ARBA" id="ARBA00023315"/>
    </source>
</evidence>
<keyword evidence="3" id="KW-0133">Cell shape</keyword>